<evidence type="ECO:0000256" key="2">
    <source>
        <dbReference type="ARBA" id="ARBA00007668"/>
    </source>
</evidence>
<dbReference type="Gene3D" id="1.20.5.210">
    <property type="entry name" value="Cytochrome b-c1 complex subunit 8"/>
    <property type="match status" value="1"/>
</dbReference>
<dbReference type="GeneID" id="36516643"/>
<dbReference type="EMBL" id="NDIQ01000021">
    <property type="protein sequence ID" value="PRT55275.1"/>
    <property type="molecule type" value="Genomic_DNA"/>
</dbReference>
<evidence type="ECO:0000256" key="3">
    <source>
        <dbReference type="ARBA" id="ARBA00022448"/>
    </source>
</evidence>
<evidence type="ECO:0000313" key="13">
    <source>
        <dbReference type="Proteomes" id="UP000238350"/>
    </source>
</evidence>
<keyword evidence="3 11" id="KW-0813">Transport</keyword>
<dbReference type="FunFam" id="1.20.5.210:FF:000001">
    <property type="entry name" value="Cytochrome b-c1 complex subunit 8"/>
    <property type="match status" value="1"/>
</dbReference>
<dbReference type="GO" id="GO:0005743">
    <property type="term" value="C:mitochondrial inner membrane"/>
    <property type="evidence" value="ECO:0007669"/>
    <property type="project" value="UniProtKB-SubCell"/>
</dbReference>
<comment type="function">
    <text evidence="11">Component of the ubiquinol-cytochrome c oxidoreductase, a multisubunit transmembrane complex that is part of the mitochondrial electron transport chain which drives oxidative phosphorylation. The complex plays an important role in the uptake of multiple carbon sources present in different host niches.</text>
</comment>
<keyword evidence="13" id="KW-1185">Reference proteome</keyword>
<dbReference type="OrthoDB" id="6683853at2759"/>
<sequence length="83" mass="9943">MAGHGFPGPKQKYTVRYGLSPNAQNPFKGMLYNAFFNTFRRTRSQFLYLLIPFGSYYYLWNWANDYNQWLYTKDGRTTLLSYD</sequence>
<accession>A0A2T0FJY3</accession>
<feature type="transmembrane region" description="Helical" evidence="11">
    <location>
        <begin position="46"/>
        <end position="63"/>
    </location>
</feature>
<keyword evidence="4 11" id="KW-0679">Respiratory chain</keyword>
<evidence type="ECO:0000313" key="12">
    <source>
        <dbReference type="EMBL" id="PRT55275.1"/>
    </source>
</evidence>
<dbReference type="PANTHER" id="PTHR12119:SF2">
    <property type="entry name" value="CYTOCHROME B-C1 COMPLEX SUBUNIT 8"/>
    <property type="match status" value="1"/>
</dbReference>
<protein>
    <recommendedName>
        <fullName evidence="11">Cytochrome b-c1 complex subunit 8</fullName>
    </recommendedName>
    <alternativeName>
        <fullName evidence="11">Complex III subunit 8</fullName>
    </alternativeName>
</protein>
<comment type="similarity">
    <text evidence="2 11">Belongs to the UQCRQ/QCR8 family.</text>
</comment>
<comment type="subcellular location">
    <subcellularLocation>
        <location evidence="1 11">Mitochondrion inner membrane</location>
        <topology evidence="1 11">Single-pass membrane protein</topology>
    </subcellularLocation>
</comment>
<keyword evidence="9 11" id="KW-0496">Mitochondrion</keyword>
<dbReference type="InterPro" id="IPR036642">
    <property type="entry name" value="Cyt_bc1_su8_sf"/>
</dbReference>
<dbReference type="GO" id="GO:0006122">
    <property type="term" value="P:mitochondrial electron transport, ubiquinol to cytochrome c"/>
    <property type="evidence" value="ECO:0007669"/>
    <property type="project" value="UniProtKB-UniRule"/>
</dbReference>
<evidence type="ECO:0000256" key="5">
    <source>
        <dbReference type="ARBA" id="ARBA00022692"/>
    </source>
</evidence>
<comment type="subunit">
    <text evidence="11">Component of the ubiquinol-cytochrome c oxidoreductase (cytochrome b-c1 complex, complex III, CIII), a multisubunit enzyme composed of 3 respiratory subunits cytochrome b, cytochrome c1 and Rieske protein, 2 core protein subunits, and additional low-molecular weight protein subunits. The complex exists as an obligatory dimer and forms supercomplexes (SCs) in the inner mitochondrial membrane with cytochrome c oxidase (complex IV, CIV).</text>
</comment>
<evidence type="ECO:0000256" key="6">
    <source>
        <dbReference type="ARBA" id="ARBA00022792"/>
    </source>
</evidence>
<keyword evidence="8 11" id="KW-1133">Transmembrane helix</keyword>
<evidence type="ECO:0000256" key="9">
    <source>
        <dbReference type="ARBA" id="ARBA00023128"/>
    </source>
</evidence>
<dbReference type="SUPFAM" id="SSF81508">
    <property type="entry name" value="Ubiquinone-binding protein QP-C of cytochrome bc1 complex (Ubiquinol-cytochrome c reductase)"/>
    <property type="match status" value="1"/>
</dbReference>
<organism evidence="12 13">
    <name type="scientific">Wickerhamiella sorbophila</name>
    <dbReference type="NCBI Taxonomy" id="45607"/>
    <lineage>
        <taxon>Eukaryota</taxon>
        <taxon>Fungi</taxon>
        <taxon>Dikarya</taxon>
        <taxon>Ascomycota</taxon>
        <taxon>Saccharomycotina</taxon>
        <taxon>Dipodascomycetes</taxon>
        <taxon>Dipodascales</taxon>
        <taxon>Trichomonascaceae</taxon>
        <taxon>Wickerhamiella</taxon>
    </lineage>
</organism>
<evidence type="ECO:0000256" key="4">
    <source>
        <dbReference type="ARBA" id="ARBA00022660"/>
    </source>
</evidence>
<comment type="caution">
    <text evidence="12">The sequence shown here is derived from an EMBL/GenBank/DDBJ whole genome shotgun (WGS) entry which is preliminary data.</text>
</comment>
<evidence type="ECO:0000256" key="11">
    <source>
        <dbReference type="RuleBase" id="RU368118"/>
    </source>
</evidence>
<dbReference type="GO" id="GO:0045275">
    <property type="term" value="C:respiratory chain complex III"/>
    <property type="evidence" value="ECO:0007669"/>
    <property type="project" value="UniProtKB-UniRule"/>
</dbReference>
<keyword evidence="10 11" id="KW-0472">Membrane</keyword>
<dbReference type="InterPro" id="IPR004205">
    <property type="entry name" value="Cyt_bc1_su8"/>
</dbReference>
<evidence type="ECO:0000256" key="10">
    <source>
        <dbReference type="ARBA" id="ARBA00023136"/>
    </source>
</evidence>
<evidence type="ECO:0000256" key="7">
    <source>
        <dbReference type="ARBA" id="ARBA00022982"/>
    </source>
</evidence>
<dbReference type="RefSeq" id="XP_024665220.1">
    <property type="nucleotide sequence ID" value="XM_024809452.1"/>
</dbReference>
<dbReference type="Proteomes" id="UP000238350">
    <property type="component" value="Unassembled WGS sequence"/>
</dbReference>
<keyword evidence="5 11" id="KW-0812">Transmembrane</keyword>
<keyword evidence="7 11" id="KW-0249">Electron transport</keyword>
<dbReference type="PANTHER" id="PTHR12119">
    <property type="entry name" value="UBIQUINOL-CYTOCHROME C REDUCTASE COMPLEX UBIQUINONE-BINDING PROTEIN QP-C"/>
    <property type="match status" value="1"/>
</dbReference>
<name>A0A2T0FJY3_9ASCO</name>
<dbReference type="AlphaFoldDB" id="A0A2T0FJY3"/>
<evidence type="ECO:0000256" key="8">
    <source>
        <dbReference type="ARBA" id="ARBA00022989"/>
    </source>
</evidence>
<evidence type="ECO:0000256" key="1">
    <source>
        <dbReference type="ARBA" id="ARBA00004434"/>
    </source>
</evidence>
<dbReference type="Pfam" id="PF02939">
    <property type="entry name" value="UcrQ"/>
    <property type="match status" value="1"/>
</dbReference>
<gene>
    <name evidence="12" type="ORF">B9G98_02895</name>
</gene>
<reference evidence="12 13" key="1">
    <citation type="submission" date="2017-04" db="EMBL/GenBank/DDBJ databases">
        <title>Genome sequencing of [Candida] sorbophila.</title>
        <authorList>
            <person name="Ahn J.O."/>
        </authorList>
    </citation>
    <scope>NUCLEOTIDE SEQUENCE [LARGE SCALE GENOMIC DNA]</scope>
    <source>
        <strain evidence="12 13">DS02</strain>
    </source>
</reference>
<dbReference type="STRING" id="45607.A0A2T0FJY3"/>
<proteinExistence type="inferred from homology"/>
<keyword evidence="6 11" id="KW-0999">Mitochondrion inner membrane</keyword>